<keyword evidence="2" id="KW-1185">Reference proteome</keyword>
<accession>A0ABM5K4Y6</accession>
<sequence>VGVLTRFVFVLFSGRHTRVCYCYFVIVIGVNETAEWHGDQKIFCVTAISAKSEEKGSTAEITEGGVDHSFVTIKMESGRGHGLEYNILIYAK</sequence>
<proteinExistence type="predicted"/>
<protein>
    <submittedName>
        <fullName evidence="1">Uncharacterized protein</fullName>
    </submittedName>
</protein>
<dbReference type="Proteomes" id="UP001652700">
    <property type="component" value="Unplaced"/>
</dbReference>
<dbReference type="Pfam" id="PF15868">
    <property type="entry name" value="MBF2"/>
    <property type="match status" value="1"/>
</dbReference>
<evidence type="ECO:0000313" key="2">
    <source>
        <dbReference type="Proteomes" id="UP001652700"/>
    </source>
</evidence>
<organism evidence="1 2">
    <name type="scientific">Diabrotica virgifera virgifera</name>
    <name type="common">western corn rootworm</name>
    <dbReference type="NCBI Taxonomy" id="50390"/>
    <lineage>
        <taxon>Eukaryota</taxon>
        <taxon>Metazoa</taxon>
        <taxon>Ecdysozoa</taxon>
        <taxon>Arthropoda</taxon>
        <taxon>Hexapoda</taxon>
        <taxon>Insecta</taxon>
        <taxon>Pterygota</taxon>
        <taxon>Neoptera</taxon>
        <taxon>Endopterygota</taxon>
        <taxon>Coleoptera</taxon>
        <taxon>Polyphaga</taxon>
        <taxon>Cucujiformia</taxon>
        <taxon>Chrysomeloidea</taxon>
        <taxon>Chrysomelidae</taxon>
        <taxon>Galerucinae</taxon>
        <taxon>Diabroticina</taxon>
        <taxon>Diabroticites</taxon>
        <taxon>Diabrotica</taxon>
    </lineage>
</organism>
<dbReference type="GeneID" id="126883640"/>
<evidence type="ECO:0000313" key="1">
    <source>
        <dbReference type="EnsemblMetazoa" id="XP_050505253.1"/>
    </source>
</evidence>
<dbReference type="EnsemblMetazoa" id="XM_050649296.1">
    <property type="protein sequence ID" value="XP_050505253.1"/>
    <property type="gene ID" value="LOC126883640"/>
</dbReference>
<reference evidence="1" key="1">
    <citation type="submission" date="2025-05" db="UniProtKB">
        <authorList>
            <consortium name="EnsemblMetazoa"/>
        </authorList>
    </citation>
    <scope>IDENTIFICATION</scope>
</reference>
<dbReference type="InterPro" id="IPR031734">
    <property type="entry name" value="MBF2"/>
</dbReference>
<dbReference type="RefSeq" id="XP_050505253.1">
    <property type="nucleotide sequence ID" value="XM_050649296.1"/>
</dbReference>
<name>A0ABM5K4Y6_DIAVI</name>